<organism evidence="3 4">
    <name type="scientific">Homarus americanus</name>
    <name type="common">American lobster</name>
    <dbReference type="NCBI Taxonomy" id="6706"/>
    <lineage>
        <taxon>Eukaryota</taxon>
        <taxon>Metazoa</taxon>
        <taxon>Ecdysozoa</taxon>
        <taxon>Arthropoda</taxon>
        <taxon>Crustacea</taxon>
        <taxon>Multicrustacea</taxon>
        <taxon>Malacostraca</taxon>
        <taxon>Eumalacostraca</taxon>
        <taxon>Eucarida</taxon>
        <taxon>Decapoda</taxon>
        <taxon>Pleocyemata</taxon>
        <taxon>Astacidea</taxon>
        <taxon>Nephropoidea</taxon>
        <taxon>Nephropidae</taxon>
        <taxon>Homarus</taxon>
    </lineage>
</organism>
<keyword evidence="4" id="KW-1185">Reference proteome</keyword>
<dbReference type="Proteomes" id="UP000747542">
    <property type="component" value="Unassembled WGS sequence"/>
</dbReference>
<sequence>MSVLVFYLALSLGVWTGVEALQNGCVPTCANKTEGSLIADPTNCRKYYICLKDNDPSDFTMECSDGQLFDNVTFQCQPHDNATCGVCEPSCQFTCPKNITTPVLIADRKSCKNFIICTPAGDQLSTPCPENKPYFNGTSCTTNNAQCCDPCVSYCPEAYTEVPDPTNCTNFYFCNAKGYPDETNLFTCTEGYFDEVTGVCSTDAACIEPCGGDNRTTSNPLSTTSSLPTTTNEGPHCIDPFLCTKEGYFPKCDNRCDRHYYICSQNDIHSYVESVLCSNFRVINPDTMKCVPIEDCPYPIHI</sequence>
<evidence type="ECO:0000259" key="2">
    <source>
        <dbReference type="PROSITE" id="PS50940"/>
    </source>
</evidence>
<feature type="chain" id="PRO_5035264389" evidence="1">
    <location>
        <begin position="21"/>
        <end position="302"/>
    </location>
</feature>
<gene>
    <name evidence="3" type="ORF">Hamer_G002858</name>
</gene>
<feature type="domain" description="Chitin-binding type-2" evidence="2">
    <location>
        <begin position="152"/>
        <end position="208"/>
    </location>
</feature>
<dbReference type="EMBL" id="JAHLQT010026447">
    <property type="protein sequence ID" value="KAG7163637.1"/>
    <property type="molecule type" value="Genomic_DNA"/>
</dbReference>
<dbReference type="GO" id="GO:0005576">
    <property type="term" value="C:extracellular region"/>
    <property type="evidence" value="ECO:0007669"/>
    <property type="project" value="InterPro"/>
</dbReference>
<dbReference type="InterPro" id="IPR002557">
    <property type="entry name" value="Chitin-bd_dom"/>
</dbReference>
<feature type="domain" description="Chitin-binding type-2" evidence="2">
    <location>
        <begin position="26"/>
        <end position="86"/>
    </location>
</feature>
<dbReference type="Pfam" id="PF01607">
    <property type="entry name" value="CBM_14"/>
    <property type="match status" value="1"/>
</dbReference>
<dbReference type="PROSITE" id="PS50940">
    <property type="entry name" value="CHIT_BIND_II"/>
    <property type="match status" value="2"/>
</dbReference>
<name>A0A8J5JSQ6_HOMAM</name>
<dbReference type="AlphaFoldDB" id="A0A8J5JSQ6"/>
<evidence type="ECO:0000313" key="4">
    <source>
        <dbReference type="Proteomes" id="UP000747542"/>
    </source>
</evidence>
<accession>A0A8J5JSQ6</accession>
<keyword evidence="1" id="KW-0732">Signal</keyword>
<protein>
    <submittedName>
        <fullName evidence="3">Putative Chitin binding Peritrophin-A domain-containing protein 14</fullName>
    </submittedName>
</protein>
<reference evidence="3" key="1">
    <citation type="journal article" date="2021" name="Sci. Adv.">
        <title>The American lobster genome reveals insights on longevity, neural, and immune adaptations.</title>
        <authorList>
            <person name="Polinski J.M."/>
            <person name="Zimin A.V."/>
            <person name="Clark K.F."/>
            <person name="Kohn A.B."/>
            <person name="Sadowski N."/>
            <person name="Timp W."/>
            <person name="Ptitsyn A."/>
            <person name="Khanna P."/>
            <person name="Romanova D.Y."/>
            <person name="Williams P."/>
            <person name="Greenwood S.J."/>
            <person name="Moroz L.L."/>
            <person name="Walt D.R."/>
            <person name="Bodnar A.G."/>
        </authorList>
    </citation>
    <scope>NUCLEOTIDE SEQUENCE</scope>
    <source>
        <strain evidence="3">GMGI-L3</strain>
    </source>
</reference>
<evidence type="ECO:0000313" key="3">
    <source>
        <dbReference type="EMBL" id="KAG7163637.1"/>
    </source>
</evidence>
<feature type="signal peptide" evidence="1">
    <location>
        <begin position="1"/>
        <end position="20"/>
    </location>
</feature>
<dbReference type="GO" id="GO:0008061">
    <property type="term" value="F:chitin binding"/>
    <property type="evidence" value="ECO:0007669"/>
    <property type="project" value="InterPro"/>
</dbReference>
<dbReference type="SMART" id="SM00494">
    <property type="entry name" value="ChtBD2"/>
    <property type="match status" value="4"/>
</dbReference>
<comment type="caution">
    <text evidence="3">The sequence shown here is derived from an EMBL/GenBank/DDBJ whole genome shotgun (WGS) entry which is preliminary data.</text>
</comment>
<proteinExistence type="predicted"/>
<dbReference type="OrthoDB" id="6020543at2759"/>
<evidence type="ECO:0000256" key="1">
    <source>
        <dbReference type="SAM" id="SignalP"/>
    </source>
</evidence>